<dbReference type="Proteomes" id="UP000317421">
    <property type="component" value="Unassembled WGS sequence"/>
</dbReference>
<organism evidence="1 2">
    <name type="scientific">Botrimarina colliarenosi</name>
    <dbReference type="NCBI Taxonomy" id="2528001"/>
    <lineage>
        <taxon>Bacteria</taxon>
        <taxon>Pseudomonadati</taxon>
        <taxon>Planctomycetota</taxon>
        <taxon>Planctomycetia</taxon>
        <taxon>Pirellulales</taxon>
        <taxon>Lacipirellulaceae</taxon>
        <taxon>Botrimarina</taxon>
    </lineage>
</organism>
<dbReference type="EMBL" id="SJPR01000005">
    <property type="protein sequence ID" value="TWT95187.1"/>
    <property type="molecule type" value="Genomic_DNA"/>
</dbReference>
<evidence type="ECO:0000313" key="2">
    <source>
        <dbReference type="Proteomes" id="UP000317421"/>
    </source>
</evidence>
<dbReference type="OrthoDB" id="9890384at2"/>
<gene>
    <name evidence="1" type="ORF">Pla108_33300</name>
</gene>
<dbReference type="AlphaFoldDB" id="A0A5C6A746"/>
<keyword evidence="2" id="KW-1185">Reference proteome</keyword>
<accession>A0A5C6A746</accession>
<reference evidence="1 2" key="1">
    <citation type="submission" date="2019-02" db="EMBL/GenBank/DDBJ databases">
        <title>Deep-cultivation of Planctomycetes and their phenomic and genomic characterization uncovers novel biology.</title>
        <authorList>
            <person name="Wiegand S."/>
            <person name="Jogler M."/>
            <person name="Boedeker C."/>
            <person name="Pinto D."/>
            <person name="Vollmers J."/>
            <person name="Rivas-Marin E."/>
            <person name="Kohn T."/>
            <person name="Peeters S.H."/>
            <person name="Heuer A."/>
            <person name="Rast P."/>
            <person name="Oberbeckmann S."/>
            <person name="Bunk B."/>
            <person name="Jeske O."/>
            <person name="Meyerdierks A."/>
            <person name="Storesund J.E."/>
            <person name="Kallscheuer N."/>
            <person name="Luecker S."/>
            <person name="Lage O.M."/>
            <person name="Pohl T."/>
            <person name="Merkel B.J."/>
            <person name="Hornburger P."/>
            <person name="Mueller R.-W."/>
            <person name="Bruemmer F."/>
            <person name="Labrenz M."/>
            <person name="Spormann A.M."/>
            <person name="Op Den Camp H."/>
            <person name="Overmann J."/>
            <person name="Amann R."/>
            <person name="Jetten M.S.M."/>
            <person name="Mascher T."/>
            <person name="Medema M.H."/>
            <person name="Devos D.P."/>
            <person name="Kaster A.-K."/>
            <person name="Ovreas L."/>
            <person name="Rohde M."/>
            <person name="Galperin M.Y."/>
            <person name="Jogler C."/>
        </authorList>
    </citation>
    <scope>NUCLEOTIDE SEQUENCE [LARGE SCALE GENOMIC DNA]</scope>
    <source>
        <strain evidence="1 2">Pla108</strain>
    </source>
</reference>
<sequence length="96" mass="11060">MDAPSFVGQLCEGAFNTPLYRLTVRPEGLVFRYRSEKVLPRDEVRAVRLWRAPLVGWIAPGGVVIEHTSADFHQRLLFKTFRCRRLRDALRDAGYA</sequence>
<protein>
    <submittedName>
        <fullName evidence="1">Uncharacterized protein</fullName>
    </submittedName>
</protein>
<dbReference type="RefSeq" id="WP_146446044.1">
    <property type="nucleotide sequence ID" value="NZ_SJPR01000005.1"/>
</dbReference>
<evidence type="ECO:0000313" key="1">
    <source>
        <dbReference type="EMBL" id="TWT95187.1"/>
    </source>
</evidence>
<name>A0A5C6A746_9BACT</name>
<comment type="caution">
    <text evidence="1">The sequence shown here is derived from an EMBL/GenBank/DDBJ whole genome shotgun (WGS) entry which is preliminary data.</text>
</comment>
<proteinExistence type="predicted"/>